<dbReference type="InterPro" id="IPR010851">
    <property type="entry name" value="DEFL"/>
</dbReference>
<evidence type="ECO:0000256" key="2">
    <source>
        <dbReference type="ARBA" id="ARBA00022529"/>
    </source>
</evidence>
<evidence type="ECO:0000256" key="4">
    <source>
        <dbReference type="ARBA" id="ARBA00022821"/>
    </source>
</evidence>
<dbReference type="EMBL" id="LK032000">
    <property type="protein sequence ID" value="CDY10091.1"/>
    <property type="molecule type" value="Genomic_DNA"/>
</dbReference>
<dbReference type="GO" id="GO:0050832">
    <property type="term" value="P:defense response to fungus"/>
    <property type="evidence" value="ECO:0007669"/>
    <property type="project" value="UniProtKB-KW"/>
</dbReference>
<comment type="similarity">
    <text evidence="1">Belongs to the DEFL family.</text>
</comment>
<dbReference type="Gramene" id="CDY10091">
    <property type="protein sequence ID" value="CDY10091"/>
    <property type="gene ID" value="GSBRNA2T00031891001"/>
</dbReference>
<keyword evidence="6" id="KW-0732">Signal</keyword>
<feature type="signal peptide" evidence="6">
    <location>
        <begin position="1"/>
        <end position="26"/>
    </location>
</feature>
<evidence type="ECO:0000313" key="7">
    <source>
        <dbReference type="EMBL" id="CAF2116802.1"/>
    </source>
</evidence>
<sequence>MKNTVKLSLIGFVMLTVLLLGETVIAQKRKPCYSQEPDKTCEVNRCKANCVKKHKKILAFTSCIKENNGNMYCRCQYPCPP</sequence>
<evidence type="ECO:0000256" key="3">
    <source>
        <dbReference type="ARBA" id="ARBA00022577"/>
    </source>
</evidence>
<dbReference type="PaxDb" id="3708-A0A078F9R3"/>
<keyword evidence="4" id="KW-0611">Plant defense</keyword>
<keyword evidence="2" id="KW-0929">Antimicrobial</keyword>
<dbReference type="AlphaFoldDB" id="A0A078F9R3"/>
<accession>A0A078F9R3</accession>
<dbReference type="GO" id="GO:0031640">
    <property type="term" value="P:killing of cells of another organism"/>
    <property type="evidence" value="ECO:0007669"/>
    <property type="project" value="UniProtKB-KW"/>
</dbReference>
<protein>
    <submittedName>
        <fullName evidence="7">(rape) hypothetical protein</fullName>
    </submittedName>
    <submittedName>
        <fullName evidence="8">BnaC08g43600D protein</fullName>
    </submittedName>
</protein>
<feature type="chain" id="PRO_5040665298" evidence="6">
    <location>
        <begin position="27"/>
        <end position="81"/>
    </location>
</feature>
<gene>
    <name evidence="8" type="primary">BnaC08g43600D</name>
    <name evidence="7" type="ORF">DARMORV10_C08P52580.1</name>
    <name evidence="8" type="ORF">GSBRNA2T00031891001</name>
</gene>
<evidence type="ECO:0000313" key="9">
    <source>
        <dbReference type="Proteomes" id="UP000028999"/>
    </source>
</evidence>
<dbReference type="Pfam" id="PF07333">
    <property type="entry name" value="SLR1-BP"/>
    <property type="match status" value="1"/>
</dbReference>
<organism evidence="8 9">
    <name type="scientific">Brassica napus</name>
    <name type="common">Rape</name>
    <dbReference type="NCBI Taxonomy" id="3708"/>
    <lineage>
        <taxon>Eukaryota</taxon>
        <taxon>Viridiplantae</taxon>
        <taxon>Streptophyta</taxon>
        <taxon>Embryophyta</taxon>
        <taxon>Tracheophyta</taxon>
        <taxon>Spermatophyta</taxon>
        <taxon>Magnoliopsida</taxon>
        <taxon>eudicotyledons</taxon>
        <taxon>Gunneridae</taxon>
        <taxon>Pentapetalae</taxon>
        <taxon>rosids</taxon>
        <taxon>malvids</taxon>
        <taxon>Brassicales</taxon>
        <taxon>Brassicaceae</taxon>
        <taxon>Brassiceae</taxon>
        <taxon>Brassica</taxon>
    </lineage>
</organism>
<reference evidence="8" key="2">
    <citation type="submission" date="2014-06" db="EMBL/GenBank/DDBJ databases">
        <authorList>
            <person name="Genoscope - CEA"/>
        </authorList>
    </citation>
    <scope>NUCLEOTIDE SEQUENCE</scope>
</reference>
<name>A0A078F9R3_BRANA</name>
<evidence type="ECO:0000256" key="1">
    <source>
        <dbReference type="ARBA" id="ARBA00006722"/>
    </source>
</evidence>
<reference evidence="7" key="3">
    <citation type="submission" date="2021-01" db="EMBL/GenBank/DDBJ databases">
        <authorList>
            <consortium name="Genoscope - CEA"/>
            <person name="William W."/>
        </authorList>
    </citation>
    <scope>NUCLEOTIDE SEQUENCE</scope>
</reference>
<evidence type="ECO:0000256" key="5">
    <source>
        <dbReference type="ARBA" id="ARBA00023157"/>
    </source>
</evidence>
<proteinExistence type="inferred from homology"/>
<reference evidence="8 9" key="1">
    <citation type="journal article" date="2014" name="Science">
        <title>Plant genetics. Early allopolyploid evolution in the post-Neolithic Brassica napus oilseed genome.</title>
        <authorList>
            <person name="Chalhoub B."/>
            <person name="Denoeud F."/>
            <person name="Liu S."/>
            <person name="Parkin I.A."/>
            <person name="Tang H."/>
            <person name="Wang X."/>
            <person name="Chiquet J."/>
            <person name="Belcram H."/>
            <person name="Tong C."/>
            <person name="Samans B."/>
            <person name="Correa M."/>
            <person name="Da Silva C."/>
            <person name="Just J."/>
            <person name="Falentin C."/>
            <person name="Koh C.S."/>
            <person name="Le Clainche I."/>
            <person name="Bernard M."/>
            <person name="Bento P."/>
            <person name="Noel B."/>
            <person name="Labadie K."/>
            <person name="Alberti A."/>
            <person name="Charles M."/>
            <person name="Arnaud D."/>
            <person name="Guo H."/>
            <person name="Daviaud C."/>
            <person name="Alamery S."/>
            <person name="Jabbari K."/>
            <person name="Zhao M."/>
            <person name="Edger P.P."/>
            <person name="Chelaifa H."/>
            <person name="Tack D."/>
            <person name="Lassalle G."/>
            <person name="Mestiri I."/>
            <person name="Schnel N."/>
            <person name="Le Paslier M.C."/>
            <person name="Fan G."/>
            <person name="Renault V."/>
            <person name="Bayer P.E."/>
            <person name="Golicz A.A."/>
            <person name="Manoli S."/>
            <person name="Lee T.H."/>
            <person name="Thi V.H."/>
            <person name="Chalabi S."/>
            <person name="Hu Q."/>
            <person name="Fan C."/>
            <person name="Tollenaere R."/>
            <person name="Lu Y."/>
            <person name="Battail C."/>
            <person name="Shen J."/>
            <person name="Sidebottom C.H."/>
            <person name="Wang X."/>
            <person name="Canaguier A."/>
            <person name="Chauveau A."/>
            <person name="Berard A."/>
            <person name="Deniot G."/>
            <person name="Guan M."/>
            <person name="Liu Z."/>
            <person name="Sun F."/>
            <person name="Lim Y.P."/>
            <person name="Lyons E."/>
            <person name="Town C.D."/>
            <person name="Bancroft I."/>
            <person name="Wang X."/>
            <person name="Meng J."/>
            <person name="Ma J."/>
            <person name="Pires J.C."/>
            <person name="King G.J."/>
            <person name="Brunel D."/>
            <person name="Delourme R."/>
            <person name="Renard M."/>
            <person name="Aury J.M."/>
            <person name="Adams K.L."/>
            <person name="Batley J."/>
            <person name="Snowdon R.J."/>
            <person name="Tost J."/>
            <person name="Edwards D."/>
            <person name="Zhou Y."/>
            <person name="Hua W."/>
            <person name="Sharpe A.G."/>
            <person name="Paterson A.H."/>
            <person name="Guan C."/>
            <person name="Wincker P."/>
        </authorList>
    </citation>
    <scope>NUCLEOTIDE SEQUENCE [LARGE SCALE GENOMIC DNA]</scope>
    <source>
        <strain evidence="9">cv. Darmor-bzh</strain>
    </source>
</reference>
<dbReference type="Proteomes" id="UP001295469">
    <property type="component" value="Chromosome C08"/>
</dbReference>
<dbReference type="EMBL" id="HG994372">
    <property type="protein sequence ID" value="CAF2116802.1"/>
    <property type="molecule type" value="Genomic_DNA"/>
</dbReference>
<evidence type="ECO:0000256" key="6">
    <source>
        <dbReference type="SAM" id="SignalP"/>
    </source>
</evidence>
<keyword evidence="9" id="KW-1185">Reference proteome</keyword>
<evidence type="ECO:0000313" key="8">
    <source>
        <dbReference type="EMBL" id="CDY10091.1"/>
    </source>
</evidence>
<keyword evidence="5" id="KW-1015">Disulfide bond</keyword>
<dbReference type="Proteomes" id="UP000028999">
    <property type="component" value="Unassembled WGS sequence"/>
</dbReference>
<keyword evidence="3" id="KW-0295">Fungicide</keyword>